<feature type="transmembrane region" description="Helical" evidence="7">
    <location>
        <begin position="419"/>
        <end position="442"/>
    </location>
</feature>
<keyword evidence="2" id="KW-1003">Cell membrane</keyword>
<organism evidence="10 11">
    <name type="scientific">Lactobacillus corticis</name>
    <dbReference type="NCBI Taxonomy" id="2201249"/>
    <lineage>
        <taxon>Bacteria</taxon>
        <taxon>Bacillati</taxon>
        <taxon>Bacillota</taxon>
        <taxon>Bacilli</taxon>
        <taxon>Lactobacillales</taxon>
        <taxon>Lactobacillaceae</taxon>
        <taxon>Lactobacillus</taxon>
    </lineage>
</organism>
<dbReference type="InterPro" id="IPR010619">
    <property type="entry name" value="ThrE-like_N"/>
</dbReference>
<comment type="similarity">
    <text evidence="6">Belongs to the ThrE exporter (TC 2.A.79) family.</text>
</comment>
<evidence type="ECO:0000313" key="10">
    <source>
        <dbReference type="EMBL" id="GFZ27068.1"/>
    </source>
</evidence>
<dbReference type="GO" id="GO:0015744">
    <property type="term" value="P:succinate transport"/>
    <property type="evidence" value="ECO:0007669"/>
    <property type="project" value="TreeGrafter"/>
</dbReference>
<sequence length="451" mass="48752">MKENNRLDEHHHLSSHHHMRIQWKDFFKSTDDTMAKDATLVEKGSIVGRVGIMLLSCGTGAWRVRESMDTIARTLGITCSADIGLTSIEYTCFGIENHSYSQTLSLPSSGVNMIKLNEMEKFVRQFEAGRGHWTIGQIHRRLNEINNMKSNYAAYIKGLASGLACAGFIFLLGGGIPEVICTFFGAGVGNYTRAILGKRKLTLVGNTSIAVACACLVYYLCFLLGHFFLGLSLAHTYGYIGAMLFVIPGFPFITSGLDMAKLDMRSGLERLTYAVLVIIVATMSGWAVAMLLALHPGDLVTPKLDPFTLTILRLIASFCGVFGFSIMFNSSLKMAASAGVLGSIANTLRLSLVGFLAVPGGAAAFLGALVSGLLASIVRHRLGYPRIALTVPSIVIMVPGMYLYRGVFNLGMSEVGNGASWVVEALIIVIALPLGLIVARILTDPKFRHAE</sequence>
<comment type="subcellular location">
    <subcellularLocation>
        <location evidence="1">Cell membrane</location>
        <topology evidence="1">Multi-pass membrane protein</topology>
    </subcellularLocation>
</comment>
<dbReference type="AlphaFoldDB" id="A0A916QIM9"/>
<protein>
    <submittedName>
        <fullName evidence="10">Membrane protein</fullName>
    </submittedName>
</protein>
<feature type="transmembrane region" description="Helical" evidence="7">
    <location>
        <begin position="158"/>
        <end position="188"/>
    </location>
</feature>
<evidence type="ECO:0000256" key="2">
    <source>
        <dbReference type="ARBA" id="ARBA00022475"/>
    </source>
</evidence>
<gene>
    <name evidence="10" type="ORF">LCB40_09480</name>
</gene>
<dbReference type="InterPro" id="IPR050539">
    <property type="entry name" value="ThrE_Dicarb/AminoAcid_Exp"/>
</dbReference>
<feature type="transmembrane region" description="Helical" evidence="7">
    <location>
        <begin position="387"/>
        <end position="407"/>
    </location>
</feature>
<dbReference type="EMBL" id="BMAY01000005">
    <property type="protein sequence ID" value="GFZ27068.1"/>
    <property type="molecule type" value="Genomic_DNA"/>
</dbReference>
<evidence type="ECO:0000313" key="11">
    <source>
        <dbReference type="Proteomes" id="UP000677218"/>
    </source>
</evidence>
<dbReference type="PANTHER" id="PTHR34390:SF2">
    <property type="entry name" value="SUCCINATE TRANSPORTER SUBUNIT YJJP-RELATED"/>
    <property type="match status" value="1"/>
</dbReference>
<keyword evidence="11" id="KW-1185">Reference proteome</keyword>
<dbReference type="Pfam" id="PF06738">
    <property type="entry name" value="ThrE"/>
    <property type="match status" value="1"/>
</dbReference>
<dbReference type="Proteomes" id="UP000677218">
    <property type="component" value="Unassembled WGS sequence"/>
</dbReference>
<feature type="domain" description="Threonine/Serine exporter ThrE" evidence="9">
    <location>
        <begin position="314"/>
        <end position="440"/>
    </location>
</feature>
<name>A0A916QIM9_9LACO</name>
<proteinExistence type="inferred from homology"/>
<feature type="transmembrane region" description="Helical" evidence="7">
    <location>
        <begin position="208"/>
        <end position="229"/>
    </location>
</feature>
<feature type="domain" description="Threonine/serine exporter-like N-terminal" evidence="8">
    <location>
        <begin position="46"/>
        <end position="292"/>
    </location>
</feature>
<accession>A0A916QIM9</accession>
<evidence type="ECO:0000256" key="1">
    <source>
        <dbReference type="ARBA" id="ARBA00004651"/>
    </source>
</evidence>
<evidence type="ECO:0000256" key="4">
    <source>
        <dbReference type="ARBA" id="ARBA00022989"/>
    </source>
</evidence>
<dbReference type="GO" id="GO:0005886">
    <property type="term" value="C:plasma membrane"/>
    <property type="evidence" value="ECO:0007669"/>
    <property type="project" value="UniProtKB-SubCell"/>
</dbReference>
<dbReference type="Pfam" id="PF12821">
    <property type="entry name" value="ThrE_2"/>
    <property type="match status" value="1"/>
</dbReference>
<evidence type="ECO:0000259" key="9">
    <source>
        <dbReference type="Pfam" id="PF12821"/>
    </source>
</evidence>
<evidence type="ECO:0000256" key="3">
    <source>
        <dbReference type="ARBA" id="ARBA00022692"/>
    </source>
</evidence>
<feature type="transmembrane region" description="Helical" evidence="7">
    <location>
        <begin position="348"/>
        <end position="375"/>
    </location>
</feature>
<reference evidence="10" key="1">
    <citation type="submission" date="2020-08" db="EMBL/GenBank/DDBJ databases">
        <title>Taxonomic study for Lactobacillus species isolated from hardwood bark.</title>
        <authorList>
            <person name="Tohno M."/>
            <person name="Tanizawa Y."/>
        </authorList>
    </citation>
    <scope>NUCLEOTIDE SEQUENCE</scope>
    <source>
        <strain evidence="10">B40</strain>
    </source>
</reference>
<dbReference type="GO" id="GO:0022857">
    <property type="term" value="F:transmembrane transporter activity"/>
    <property type="evidence" value="ECO:0007669"/>
    <property type="project" value="InterPro"/>
</dbReference>
<evidence type="ECO:0000256" key="7">
    <source>
        <dbReference type="SAM" id="Phobius"/>
    </source>
</evidence>
<dbReference type="InterPro" id="IPR024528">
    <property type="entry name" value="ThrE_2"/>
</dbReference>
<dbReference type="PANTHER" id="PTHR34390">
    <property type="entry name" value="UPF0442 PROTEIN YJJB-RELATED"/>
    <property type="match status" value="1"/>
</dbReference>
<feature type="transmembrane region" description="Helical" evidence="7">
    <location>
        <begin position="273"/>
        <end position="294"/>
    </location>
</feature>
<keyword evidence="5 7" id="KW-0472">Membrane</keyword>
<evidence type="ECO:0000256" key="5">
    <source>
        <dbReference type="ARBA" id="ARBA00023136"/>
    </source>
</evidence>
<keyword evidence="3 7" id="KW-0812">Transmembrane</keyword>
<evidence type="ECO:0000259" key="8">
    <source>
        <dbReference type="Pfam" id="PF06738"/>
    </source>
</evidence>
<comment type="caution">
    <text evidence="10">The sequence shown here is derived from an EMBL/GenBank/DDBJ whole genome shotgun (WGS) entry which is preliminary data.</text>
</comment>
<dbReference type="RefSeq" id="WP_212780759.1">
    <property type="nucleotide sequence ID" value="NZ_BMAY01000005.1"/>
</dbReference>
<keyword evidence="4 7" id="KW-1133">Transmembrane helix</keyword>
<feature type="transmembrane region" description="Helical" evidence="7">
    <location>
        <begin position="306"/>
        <end position="328"/>
    </location>
</feature>
<feature type="transmembrane region" description="Helical" evidence="7">
    <location>
        <begin position="236"/>
        <end position="253"/>
    </location>
</feature>
<evidence type="ECO:0000256" key="6">
    <source>
        <dbReference type="ARBA" id="ARBA00034125"/>
    </source>
</evidence>